<dbReference type="InterPro" id="IPR004302">
    <property type="entry name" value="Cellulose/chitin-bd_N"/>
</dbReference>
<feature type="chain" id="PRO_5001771484" description="Chitin-binding type-4 domain-containing protein" evidence="7">
    <location>
        <begin position="18"/>
        <end position="203"/>
    </location>
</feature>
<evidence type="ECO:0000256" key="2">
    <source>
        <dbReference type="ARBA" id="ARBA00022723"/>
    </source>
</evidence>
<reference evidence="9 10" key="1">
    <citation type="journal article" date="2014" name="BMC Genomics">
        <title>Comparative genome sequencing reveals chemotype-specific gene clusters in the toxigenic black mold Stachybotrys.</title>
        <authorList>
            <person name="Semeiks J."/>
            <person name="Borek D."/>
            <person name="Otwinowski Z."/>
            <person name="Grishin N.V."/>
        </authorList>
    </citation>
    <scope>NUCLEOTIDE SEQUENCE [LARGE SCALE GENOMIC DNA]</scope>
    <source>
        <strain evidence="10">CBS 109288 / IBT 7711</strain>
    </source>
</reference>
<evidence type="ECO:0000256" key="4">
    <source>
        <dbReference type="ARBA" id="ARBA00023157"/>
    </source>
</evidence>
<keyword evidence="2" id="KW-0479">Metal-binding</keyword>
<sequence>MFAKTAILSLFAAGVLGHAVVETPEPRRPGSASDALCGAAVSSVLRRGTRVAMVSCNAIADPAADLAGPIEEASKVADADYACDVYACRGYQFEDNESALQTYQAGDVVSFHVDLIAGHRPGYANVSVVDPVNNVVIGEPLKTWAAWPVNNPGPDRDDINFNVTIPDTLGSVCTEGGNCVIQWYWYATGNRQTYESCIDFIVA</sequence>
<dbReference type="GO" id="GO:0046872">
    <property type="term" value="F:metal ion binding"/>
    <property type="evidence" value="ECO:0007669"/>
    <property type="project" value="UniProtKB-KW"/>
</dbReference>
<protein>
    <recommendedName>
        <fullName evidence="8">Chitin-binding type-4 domain-containing protein</fullName>
    </recommendedName>
</protein>
<dbReference type="AlphaFoldDB" id="A0A084B3X1"/>
<name>A0A084B3X1_STACB</name>
<organism evidence="9 10">
    <name type="scientific">Stachybotrys chartarum (strain CBS 109288 / IBT 7711)</name>
    <name type="common">Toxic black mold</name>
    <name type="synonym">Stilbospora chartarum</name>
    <dbReference type="NCBI Taxonomy" id="1280523"/>
    <lineage>
        <taxon>Eukaryota</taxon>
        <taxon>Fungi</taxon>
        <taxon>Dikarya</taxon>
        <taxon>Ascomycota</taxon>
        <taxon>Pezizomycotina</taxon>
        <taxon>Sordariomycetes</taxon>
        <taxon>Hypocreomycetidae</taxon>
        <taxon>Hypocreales</taxon>
        <taxon>Stachybotryaceae</taxon>
        <taxon>Stachybotrys</taxon>
    </lineage>
</organism>
<dbReference type="EMBL" id="KL648097">
    <property type="protein sequence ID" value="KEY72250.1"/>
    <property type="molecule type" value="Genomic_DNA"/>
</dbReference>
<evidence type="ECO:0000259" key="8">
    <source>
        <dbReference type="Pfam" id="PF03067"/>
    </source>
</evidence>
<comment type="cofactor">
    <cofactor evidence="1">
        <name>Cu(2+)</name>
        <dbReference type="ChEBI" id="CHEBI:29036"/>
    </cofactor>
</comment>
<dbReference type="PANTHER" id="PTHR36575:SF2">
    <property type="entry name" value="CHITIN-BINDING TYPE-4 DOMAIN-CONTAINING PROTEIN-RELATED"/>
    <property type="match status" value="1"/>
</dbReference>
<dbReference type="HOGENOM" id="CLU_053021_2_0_1"/>
<dbReference type="Pfam" id="PF03067">
    <property type="entry name" value="LPMO_10"/>
    <property type="match status" value="1"/>
</dbReference>
<keyword evidence="4" id="KW-1015">Disulfide bond</keyword>
<evidence type="ECO:0000256" key="1">
    <source>
        <dbReference type="ARBA" id="ARBA00001973"/>
    </source>
</evidence>
<evidence type="ECO:0000256" key="5">
    <source>
        <dbReference type="ARBA" id="ARBA00023180"/>
    </source>
</evidence>
<evidence type="ECO:0000256" key="7">
    <source>
        <dbReference type="SAM" id="SignalP"/>
    </source>
</evidence>
<accession>A0A084B3X1</accession>
<evidence type="ECO:0000256" key="6">
    <source>
        <dbReference type="ARBA" id="ARBA00034311"/>
    </source>
</evidence>
<feature type="signal peptide" evidence="7">
    <location>
        <begin position="1"/>
        <end position="17"/>
    </location>
</feature>
<dbReference type="Proteomes" id="UP000028045">
    <property type="component" value="Unassembled WGS sequence"/>
</dbReference>
<dbReference type="PANTHER" id="PTHR36575">
    <property type="entry name" value="BINDING PROTEIN, PUTATIVE (AFU_ORTHOLOGUE AFUA_1G14430)-RELATED"/>
    <property type="match status" value="1"/>
</dbReference>
<evidence type="ECO:0000313" key="9">
    <source>
        <dbReference type="EMBL" id="KEY72250.1"/>
    </source>
</evidence>
<keyword evidence="5" id="KW-0325">Glycoprotein</keyword>
<keyword evidence="10" id="KW-1185">Reference proteome</keyword>
<dbReference type="OrthoDB" id="120613at2759"/>
<dbReference type="InterPro" id="IPR052282">
    <property type="entry name" value="Starch-active_LPMO"/>
</dbReference>
<comment type="similarity">
    <text evidence="6">Belongs to the polysaccharide monooxygenase AA13 family.</text>
</comment>
<proteinExistence type="inferred from homology"/>
<keyword evidence="7" id="KW-0732">Signal</keyword>
<gene>
    <name evidence="9" type="ORF">S7711_00249</name>
</gene>
<feature type="domain" description="Chitin-binding type-4" evidence="8">
    <location>
        <begin position="37"/>
        <end position="200"/>
    </location>
</feature>
<evidence type="ECO:0000256" key="3">
    <source>
        <dbReference type="ARBA" id="ARBA00023008"/>
    </source>
</evidence>
<evidence type="ECO:0000313" key="10">
    <source>
        <dbReference type="Proteomes" id="UP000028045"/>
    </source>
</evidence>
<dbReference type="Gene3D" id="2.70.50.70">
    <property type="match status" value="1"/>
</dbReference>
<keyword evidence="3" id="KW-0186">Copper</keyword>